<feature type="repeat" description="TPR" evidence="12">
    <location>
        <begin position="591"/>
        <end position="624"/>
    </location>
</feature>
<feature type="repeat" description="TPR" evidence="12">
    <location>
        <begin position="319"/>
        <end position="352"/>
    </location>
</feature>
<evidence type="ECO:0000256" key="7">
    <source>
        <dbReference type="ARBA" id="ARBA00022676"/>
    </source>
</evidence>
<dbReference type="OrthoDB" id="9991317at2759"/>
<dbReference type="Gene3D" id="1.25.40.10">
    <property type="entry name" value="Tetratricopeptide repeat domain"/>
    <property type="match status" value="2"/>
</dbReference>
<dbReference type="InterPro" id="IPR019734">
    <property type="entry name" value="TPR_rpt"/>
</dbReference>
<feature type="repeat" description="TPR" evidence="12">
    <location>
        <begin position="353"/>
        <end position="386"/>
    </location>
</feature>
<dbReference type="FunFam" id="3.40.50.11380:FF:000001">
    <property type="entry name" value="UDP-N-acetylglucosamine--peptide N-acetylglucosaminyltransferase 110 kDa subunit"/>
    <property type="match status" value="1"/>
</dbReference>
<dbReference type="FunFam" id="3.40.50.2000:FF:000012">
    <property type="entry name" value="UDP-N-acetylglucosamine--peptide N-acetylglucosaminyltransferase 110 kDa subunit"/>
    <property type="match status" value="1"/>
</dbReference>
<dbReference type="OMA" id="MNESEHF"/>
<dbReference type="PROSITE" id="PS50293">
    <property type="entry name" value="TPR_REGION"/>
    <property type="match status" value="5"/>
</dbReference>
<feature type="repeat" description="TPR" evidence="12">
    <location>
        <begin position="557"/>
        <end position="590"/>
    </location>
</feature>
<dbReference type="Gene3D" id="3.40.50.11380">
    <property type="match status" value="1"/>
</dbReference>
<dbReference type="Gene3D" id="3.30.720.150">
    <property type="match status" value="1"/>
</dbReference>
<proteinExistence type="inferred from homology"/>
<feature type="repeat" description="TPR" evidence="12">
    <location>
        <begin position="455"/>
        <end position="488"/>
    </location>
</feature>
<evidence type="ECO:0000256" key="8">
    <source>
        <dbReference type="ARBA" id="ARBA00022679"/>
    </source>
</evidence>
<name>A0A1D2NDA4_ORCCI</name>
<dbReference type="GO" id="GO:0005737">
    <property type="term" value="C:cytoplasm"/>
    <property type="evidence" value="ECO:0007669"/>
    <property type="project" value="UniProtKB-SubCell"/>
</dbReference>
<dbReference type="Gene3D" id="3.40.50.2000">
    <property type="entry name" value="Glycogen Phosphorylase B"/>
    <property type="match status" value="1"/>
</dbReference>
<evidence type="ECO:0000256" key="10">
    <source>
        <dbReference type="ARBA" id="ARBA00022803"/>
    </source>
</evidence>
<dbReference type="Pfam" id="PF13374">
    <property type="entry name" value="TPR_10"/>
    <property type="match status" value="1"/>
</dbReference>
<dbReference type="PANTHER" id="PTHR44366:SF1">
    <property type="entry name" value="UDP-N-ACETYLGLUCOSAMINE--PEPTIDE N-ACETYLGLUCOSAMINYLTRANSFERASE 110 KDA SUBUNIT"/>
    <property type="match status" value="1"/>
</dbReference>
<evidence type="ECO:0000256" key="12">
    <source>
        <dbReference type="PROSITE-ProRule" id="PRU00339"/>
    </source>
</evidence>
<keyword evidence="9" id="KW-0677">Repeat</keyword>
<sequence length="1183" mass="132286">MHTTALVHQGQTIVIFDSQEENQHLVPHNSQISQTHTIQQQQEIPVVIRAATLEHLVSDTTGPAQNSARELILTSPKRRKMTDRVLVLNNTTPKYQSHQHHGRVVLVDNSNTSNQQAITNVAAAGNNGVVGVVANCTVSNNPQFRFVRMANVNVNEVGIPPGTAVLQSHPVQFQLKMADTMNTLSLLDLAHREYQAGDYDNAERHCMQLWRQEPNNTSVLLLLSSIHFQCRRLDKSASFSTLAIKQNPCLAEAYSNLGNVFKEKAQLQEALENYRHAVRLKPDFIDGYINLAAALVAAGEMEQAVQAYITALQYNPDLYCVRSDLGNLLKALGRLDEAKACYLKAIETRPDFAVAWSNLGCVFNALGEIWLAIHHFEKAVTLDPNFLDAYINLGNVLKEARIFDRAVAAYLRALNLSPNNAVVHGNLACVYYEQGYTDLAIETYRKAIELQNNFPDAYCNLANALKEKGLVKEAEECYNTALKLAPTHADSLNNLANIKREQGFIEEATRLYLKALEVFPEFAAAHSNLASVLQQQGKLQEALAHYKEAIRIQPSFADAYSNMGNTLKEMQDIQGAQTCYQRAIQINPAFADAHSNLASIHKDCGNIPEAIQSYRTALKLRSDFPDAYCNLVHCLQIICDWSDYDDRMQRLVKIVADQLEKNRLPSVHPHHSMLYPLTHEQRKQIAAKHASMCAEKITILHKQPFIYPRSMGKGRLRIGYVSSDFGNHPTSHLMQSVPGFHRRDCVEVFCYALSPDDGTTFRSNIARKAEHFVDLSSIPCNGKAADRIYADGIHILVNMNGYTKGARNEIFALKPAPIQVMWLGYPGTSGAHYMDYIITDRTTSPLEFEEHYSEKFAYMPFTYFIGDHKQMFPHLTERVVLADRSSKNVADNVAVINAPDLTPVLKHADVKEIREIVQVTGGPDQSVSAPVSVSLKVADLPSTTQIEIWTAPQTNNKAATGEEVPESILITTRQQYGLPNDAVVYCNFNQLYKIDPPTLIMWVNILKRVPNGVLWLLRFPAVGEANILNTAASMGLSPGRIIFSNVAAKEEHVRRGQLADVCLDTPLCNGHTTSMDVLWAGTPVITYPCETLASRVAASQLICLGVPELIAHTRKDYEDISVRLGTDKEYLKAIRAKVWKARRESSLFDTANYAVDLERLYNKMWEKYDRGEKVNHITDLSLV</sequence>
<evidence type="ECO:0000313" key="15">
    <source>
        <dbReference type="Proteomes" id="UP000094527"/>
    </source>
</evidence>
<evidence type="ECO:0000259" key="13">
    <source>
        <dbReference type="Pfam" id="PF13844"/>
    </source>
</evidence>
<feature type="repeat" description="TPR" evidence="12">
    <location>
        <begin position="523"/>
        <end position="556"/>
    </location>
</feature>
<dbReference type="Proteomes" id="UP000094527">
    <property type="component" value="Unassembled WGS sequence"/>
</dbReference>
<dbReference type="UniPathway" id="UPA00378"/>
<feature type="repeat" description="TPR" evidence="12">
    <location>
        <begin position="489"/>
        <end position="522"/>
    </location>
</feature>
<dbReference type="PANTHER" id="PTHR44366">
    <property type="entry name" value="UDP-N-ACETYLGLUCOSAMINE--PEPTIDE N-ACETYLGLUCOSAMINYLTRANSFERASE 110 KDA SUBUNIT"/>
    <property type="match status" value="1"/>
</dbReference>
<dbReference type="Pfam" id="PF13844">
    <property type="entry name" value="Glyco_transf_41"/>
    <property type="match status" value="1"/>
</dbReference>
<dbReference type="Pfam" id="PF13414">
    <property type="entry name" value="TPR_11"/>
    <property type="match status" value="4"/>
</dbReference>
<organism evidence="14 15">
    <name type="scientific">Orchesella cincta</name>
    <name type="common">Springtail</name>
    <name type="synonym">Podura cincta</name>
    <dbReference type="NCBI Taxonomy" id="48709"/>
    <lineage>
        <taxon>Eukaryota</taxon>
        <taxon>Metazoa</taxon>
        <taxon>Ecdysozoa</taxon>
        <taxon>Arthropoda</taxon>
        <taxon>Hexapoda</taxon>
        <taxon>Collembola</taxon>
        <taxon>Entomobryomorpha</taxon>
        <taxon>Entomobryoidea</taxon>
        <taxon>Orchesellidae</taxon>
        <taxon>Orchesellinae</taxon>
        <taxon>Orchesella</taxon>
    </lineage>
</organism>
<evidence type="ECO:0000256" key="2">
    <source>
        <dbReference type="ARBA" id="ARBA00004496"/>
    </source>
</evidence>
<dbReference type="SUPFAM" id="SSF48452">
    <property type="entry name" value="TPR-like"/>
    <property type="match status" value="3"/>
</dbReference>
<gene>
    <name evidence="14" type="ORF">Ocin01_03445</name>
</gene>
<dbReference type="STRING" id="48709.A0A1D2NDA4"/>
<keyword evidence="6" id="KW-0963">Cytoplasm</keyword>
<evidence type="ECO:0000256" key="11">
    <source>
        <dbReference type="ARBA" id="ARBA00023242"/>
    </source>
</evidence>
<feature type="repeat" description="TPR" evidence="12">
    <location>
        <begin position="251"/>
        <end position="284"/>
    </location>
</feature>
<feature type="repeat" description="TPR" evidence="12">
    <location>
        <begin position="387"/>
        <end position="420"/>
    </location>
</feature>
<dbReference type="EMBL" id="LJIJ01000081">
    <property type="protein sequence ID" value="ODN03247.1"/>
    <property type="molecule type" value="Genomic_DNA"/>
</dbReference>
<dbReference type="Pfam" id="PF00515">
    <property type="entry name" value="TPR_1"/>
    <property type="match status" value="1"/>
</dbReference>
<comment type="subcellular location">
    <subcellularLocation>
        <location evidence="2">Cytoplasm</location>
    </subcellularLocation>
    <subcellularLocation>
        <location evidence="1">Nucleus</location>
    </subcellularLocation>
</comment>
<comment type="similarity">
    <text evidence="4">Belongs to the glycosyltransferase 41 family. O-GlcNAc transferase subfamily.</text>
</comment>
<dbReference type="GO" id="GO:0006493">
    <property type="term" value="P:protein O-linked glycosylation"/>
    <property type="evidence" value="ECO:0007669"/>
    <property type="project" value="InterPro"/>
</dbReference>
<dbReference type="AlphaFoldDB" id="A0A1D2NDA4"/>
<dbReference type="SMART" id="SM00028">
    <property type="entry name" value="TPR"/>
    <property type="match status" value="12"/>
</dbReference>
<keyword evidence="11" id="KW-0539">Nucleus</keyword>
<dbReference type="FunFam" id="1.25.40.10:FF:000019">
    <property type="entry name" value="UDP-N-acetylglucosamine--peptide N-acetylglucosaminyltransferase 110 kDa subunit"/>
    <property type="match status" value="1"/>
</dbReference>
<comment type="pathway">
    <text evidence="3">Protein modification; protein glycosylation.</text>
</comment>
<dbReference type="InterPro" id="IPR037919">
    <property type="entry name" value="OGT"/>
</dbReference>
<keyword evidence="15" id="KW-1185">Reference proteome</keyword>
<dbReference type="FunFam" id="1.25.40.10:FF:000013">
    <property type="entry name" value="UDP-N-acetylglucosamine--peptide N-acetylglucosaminyltransferase 110 kDa subunit"/>
    <property type="match status" value="1"/>
</dbReference>
<evidence type="ECO:0000256" key="4">
    <source>
        <dbReference type="ARBA" id="ARBA00005386"/>
    </source>
</evidence>
<keyword evidence="7" id="KW-0328">Glycosyltransferase</keyword>
<evidence type="ECO:0000256" key="3">
    <source>
        <dbReference type="ARBA" id="ARBA00004922"/>
    </source>
</evidence>
<dbReference type="GO" id="GO:0097363">
    <property type="term" value="F:protein O-acetylglucosaminyltransferase activity"/>
    <property type="evidence" value="ECO:0007669"/>
    <property type="project" value="UniProtKB-EC"/>
</dbReference>
<evidence type="ECO:0000256" key="9">
    <source>
        <dbReference type="ARBA" id="ARBA00022737"/>
    </source>
</evidence>
<dbReference type="InterPro" id="IPR011990">
    <property type="entry name" value="TPR-like_helical_dom_sf"/>
</dbReference>
<feature type="repeat" description="TPR" evidence="12">
    <location>
        <begin position="421"/>
        <end position="454"/>
    </location>
</feature>
<protein>
    <recommendedName>
        <fullName evidence="5">protein O-GlcNAc transferase</fullName>
        <ecNumber evidence="5">2.4.1.255</ecNumber>
    </recommendedName>
</protein>
<dbReference type="GO" id="GO:0005634">
    <property type="term" value="C:nucleus"/>
    <property type="evidence" value="ECO:0007669"/>
    <property type="project" value="UniProtKB-SubCell"/>
</dbReference>
<keyword evidence="10 12" id="KW-0802">TPR repeat</keyword>
<comment type="caution">
    <text evidence="14">The sequence shown here is derived from an EMBL/GenBank/DDBJ whole genome shotgun (WGS) entry which is preliminary data.</text>
</comment>
<evidence type="ECO:0000256" key="5">
    <source>
        <dbReference type="ARBA" id="ARBA00011970"/>
    </source>
</evidence>
<dbReference type="Pfam" id="PF13181">
    <property type="entry name" value="TPR_8"/>
    <property type="match status" value="2"/>
</dbReference>
<accession>A0A1D2NDA4</accession>
<dbReference type="EC" id="2.4.1.255" evidence="5"/>
<feature type="domain" description="O-GlcNAc transferase C-terminal" evidence="13">
    <location>
        <begin position="638"/>
        <end position="1157"/>
    </location>
</feature>
<dbReference type="PROSITE" id="PS50005">
    <property type="entry name" value="TPR"/>
    <property type="match status" value="11"/>
</dbReference>
<reference evidence="14 15" key="1">
    <citation type="journal article" date="2016" name="Genome Biol. Evol.">
        <title>Gene Family Evolution Reflects Adaptation to Soil Environmental Stressors in the Genome of the Collembolan Orchesella cincta.</title>
        <authorList>
            <person name="Faddeeva-Vakhrusheva A."/>
            <person name="Derks M.F."/>
            <person name="Anvar S.Y."/>
            <person name="Agamennone V."/>
            <person name="Suring W."/>
            <person name="Smit S."/>
            <person name="van Straalen N.M."/>
            <person name="Roelofs D."/>
        </authorList>
    </citation>
    <scope>NUCLEOTIDE SEQUENCE [LARGE SCALE GENOMIC DNA]</scope>
    <source>
        <tissue evidence="14">Mixed pool</tissue>
    </source>
</reference>
<evidence type="ECO:0000256" key="1">
    <source>
        <dbReference type="ARBA" id="ARBA00004123"/>
    </source>
</evidence>
<evidence type="ECO:0000256" key="6">
    <source>
        <dbReference type="ARBA" id="ARBA00022490"/>
    </source>
</evidence>
<evidence type="ECO:0000313" key="14">
    <source>
        <dbReference type="EMBL" id="ODN03247.1"/>
    </source>
</evidence>
<dbReference type="InterPro" id="IPR029489">
    <property type="entry name" value="OGT/SEC/SPY_C"/>
</dbReference>
<keyword evidence="8" id="KW-0808">Transferase</keyword>
<feature type="repeat" description="TPR" evidence="12">
    <location>
        <begin position="285"/>
        <end position="318"/>
    </location>
</feature>